<proteinExistence type="predicted"/>
<sequence>MASVFNISIVIHCFTLCFVFLFSYSRSEWYHPPWYAEIAYGGIIERIDMYLRGKRFNINGRKGKNYENVFLYAPIFMDAADGAAKMMSISSFYIIGEKFIYPIDSSPGICDDMCNLLLSDLEAT</sequence>
<accession>A0A8X6J4A3</accession>
<dbReference type="Proteomes" id="UP000887116">
    <property type="component" value="Unassembled WGS sequence"/>
</dbReference>
<evidence type="ECO:0000313" key="2">
    <source>
        <dbReference type="EMBL" id="GFQ90945.1"/>
    </source>
</evidence>
<evidence type="ECO:0000313" key="3">
    <source>
        <dbReference type="Proteomes" id="UP000887116"/>
    </source>
</evidence>
<reference evidence="2" key="1">
    <citation type="submission" date="2020-07" db="EMBL/GenBank/DDBJ databases">
        <title>Multicomponent nature underlies the extraordinary mechanical properties of spider dragline silk.</title>
        <authorList>
            <person name="Kono N."/>
            <person name="Nakamura H."/>
            <person name="Mori M."/>
            <person name="Yoshida Y."/>
            <person name="Ohtoshi R."/>
            <person name="Malay A.D."/>
            <person name="Moran D.A.P."/>
            <person name="Tomita M."/>
            <person name="Numata K."/>
            <person name="Arakawa K."/>
        </authorList>
    </citation>
    <scope>NUCLEOTIDE SEQUENCE</scope>
</reference>
<organism evidence="2 3">
    <name type="scientific">Trichonephila clavata</name>
    <name type="common">Joro spider</name>
    <name type="synonym">Nephila clavata</name>
    <dbReference type="NCBI Taxonomy" id="2740835"/>
    <lineage>
        <taxon>Eukaryota</taxon>
        <taxon>Metazoa</taxon>
        <taxon>Ecdysozoa</taxon>
        <taxon>Arthropoda</taxon>
        <taxon>Chelicerata</taxon>
        <taxon>Arachnida</taxon>
        <taxon>Araneae</taxon>
        <taxon>Araneomorphae</taxon>
        <taxon>Entelegynae</taxon>
        <taxon>Araneoidea</taxon>
        <taxon>Nephilidae</taxon>
        <taxon>Trichonephila</taxon>
    </lineage>
</organism>
<dbReference type="EMBL" id="BMAO01033654">
    <property type="protein sequence ID" value="GFQ90945.1"/>
    <property type="molecule type" value="Genomic_DNA"/>
</dbReference>
<dbReference type="AlphaFoldDB" id="A0A8X6J4A3"/>
<gene>
    <name evidence="2" type="ORF">TNCT_527661</name>
</gene>
<keyword evidence="1" id="KW-1133">Transmembrane helix</keyword>
<protein>
    <submittedName>
        <fullName evidence="2">Uncharacterized protein</fullName>
    </submittedName>
</protein>
<keyword evidence="3" id="KW-1185">Reference proteome</keyword>
<name>A0A8X6J4A3_TRICU</name>
<keyword evidence="1" id="KW-0812">Transmembrane</keyword>
<keyword evidence="1" id="KW-0472">Membrane</keyword>
<feature type="transmembrane region" description="Helical" evidence="1">
    <location>
        <begin position="6"/>
        <end position="24"/>
    </location>
</feature>
<comment type="caution">
    <text evidence="2">The sequence shown here is derived from an EMBL/GenBank/DDBJ whole genome shotgun (WGS) entry which is preliminary data.</text>
</comment>
<evidence type="ECO:0000256" key="1">
    <source>
        <dbReference type="SAM" id="Phobius"/>
    </source>
</evidence>
<dbReference type="OrthoDB" id="6430022at2759"/>